<protein>
    <recommendedName>
        <fullName evidence="4">Lipoprotein</fullName>
    </recommendedName>
</protein>
<comment type="caution">
    <text evidence="2">The sequence shown here is derived from an EMBL/GenBank/DDBJ whole genome shotgun (WGS) entry which is preliminary data.</text>
</comment>
<evidence type="ECO:0000256" key="1">
    <source>
        <dbReference type="SAM" id="SignalP"/>
    </source>
</evidence>
<accession>A0A7V7GT63</accession>
<organism evidence="2 3">
    <name type="scientific">Halopseudomonas laoshanensis</name>
    <dbReference type="NCBI Taxonomy" id="2268758"/>
    <lineage>
        <taxon>Bacteria</taxon>
        <taxon>Pseudomonadati</taxon>
        <taxon>Pseudomonadota</taxon>
        <taxon>Gammaproteobacteria</taxon>
        <taxon>Pseudomonadales</taxon>
        <taxon>Pseudomonadaceae</taxon>
        <taxon>Halopseudomonas</taxon>
    </lineage>
</organism>
<feature type="chain" id="PRO_5031511784" description="Lipoprotein" evidence="1">
    <location>
        <begin position="24"/>
        <end position="92"/>
    </location>
</feature>
<keyword evidence="3" id="KW-1185">Reference proteome</keyword>
<dbReference type="AlphaFoldDB" id="A0A7V7GT63"/>
<dbReference type="Proteomes" id="UP000463138">
    <property type="component" value="Unassembled WGS sequence"/>
</dbReference>
<proteinExistence type="predicted"/>
<sequence>MSMIKTLCLLSLSGLLLTGCLGGGGGGSSNNGGGGDVGGGDPGIQPTSFTALVKDIFASTSDTADPLAINGLAITYDDQDNEGAFDDLLGEP</sequence>
<gene>
    <name evidence="2" type="ORF">DT594_13040</name>
</gene>
<evidence type="ECO:0000313" key="2">
    <source>
        <dbReference type="EMBL" id="KAA0694222.1"/>
    </source>
</evidence>
<dbReference type="EMBL" id="QOVF01000003">
    <property type="protein sequence ID" value="KAA0694222.1"/>
    <property type="molecule type" value="Genomic_DNA"/>
</dbReference>
<reference evidence="2 3" key="1">
    <citation type="submission" date="2018-07" db="EMBL/GenBank/DDBJ databases">
        <title>Pseudomonas laoshanensis sp. nov., isolated from soil.</title>
        <authorList>
            <person name="Sun J."/>
            <person name="Yu L."/>
            <person name="Wang M."/>
            <person name="Zhang C."/>
        </authorList>
    </citation>
    <scope>NUCLEOTIDE SEQUENCE [LARGE SCALE GENOMIC DNA]</scope>
    <source>
        <strain evidence="2 3">Y22</strain>
    </source>
</reference>
<dbReference type="OrthoDB" id="6078994at2"/>
<feature type="signal peptide" evidence="1">
    <location>
        <begin position="1"/>
        <end position="23"/>
    </location>
</feature>
<evidence type="ECO:0008006" key="4">
    <source>
        <dbReference type="Google" id="ProtNLM"/>
    </source>
</evidence>
<name>A0A7V7GT63_9GAMM</name>
<keyword evidence="1" id="KW-0732">Signal</keyword>
<evidence type="ECO:0000313" key="3">
    <source>
        <dbReference type="Proteomes" id="UP000463138"/>
    </source>
</evidence>
<dbReference type="PROSITE" id="PS51257">
    <property type="entry name" value="PROKAR_LIPOPROTEIN"/>
    <property type="match status" value="1"/>
</dbReference>
<dbReference type="RefSeq" id="WP_149333054.1">
    <property type="nucleotide sequence ID" value="NZ_QOVF01000003.1"/>
</dbReference>